<name>A0AAW9KNQ0_CLOPF</name>
<evidence type="ECO:0000259" key="1">
    <source>
        <dbReference type="Pfam" id="PF11443"/>
    </source>
</evidence>
<evidence type="ECO:0000313" key="3">
    <source>
        <dbReference type="Proteomes" id="UP001288944"/>
    </source>
</evidence>
<accession>A0AAW9KNQ0</accession>
<comment type="caution">
    <text evidence="2">The sequence shown here is derived from an EMBL/GenBank/DDBJ whole genome shotgun (WGS) entry which is preliminary data.</text>
</comment>
<feature type="non-terminal residue" evidence="2">
    <location>
        <position position="124"/>
    </location>
</feature>
<gene>
    <name evidence="2" type="ORF">GNF83_23355</name>
</gene>
<dbReference type="EMBL" id="WNUR01001968">
    <property type="protein sequence ID" value="MDZ7544044.1"/>
    <property type="molecule type" value="Genomic_DNA"/>
</dbReference>
<dbReference type="Pfam" id="PF11443">
    <property type="entry name" value="DUF2828"/>
    <property type="match status" value="1"/>
</dbReference>
<feature type="domain" description="DUF2828" evidence="1">
    <location>
        <begin position="21"/>
        <end position="92"/>
    </location>
</feature>
<feature type="non-terminal residue" evidence="2">
    <location>
        <position position="1"/>
    </location>
</feature>
<protein>
    <submittedName>
        <fullName evidence="2">DUF2828 family protein</fullName>
    </submittedName>
</protein>
<dbReference type="Proteomes" id="UP001288944">
    <property type="component" value="Unassembled WGS sequence"/>
</dbReference>
<sequence length="124" mass="14602">PSTLGKWLKSENTSSKESIILGNKTRKLLGYSQKEYRKLLSSLRGKIGIVERDLSRKDYLNINYKNLTRLNIIKYKKAFIKRDKENFEKYIKRNVNSNFPFKNPENIVSDIIKNLNNLEMNSTE</sequence>
<dbReference type="AlphaFoldDB" id="A0AAW9KNQ0"/>
<proteinExistence type="predicted"/>
<reference evidence="2" key="1">
    <citation type="submission" date="2019-11" db="EMBL/GenBank/DDBJ databases">
        <title>Characterization of Clostridium perfringens isolates from swine manure treated agricultural soils.</title>
        <authorList>
            <person name="Wushke S.T."/>
        </authorList>
    </citation>
    <scope>NUCLEOTIDE SEQUENCE</scope>
    <source>
        <strain evidence="2">X62</strain>
    </source>
</reference>
<dbReference type="InterPro" id="IPR058580">
    <property type="entry name" value="DUF2828"/>
</dbReference>
<organism evidence="2 3">
    <name type="scientific">Clostridium perfringens</name>
    <dbReference type="NCBI Taxonomy" id="1502"/>
    <lineage>
        <taxon>Bacteria</taxon>
        <taxon>Bacillati</taxon>
        <taxon>Bacillota</taxon>
        <taxon>Clostridia</taxon>
        <taxon>Eubacteriales</taxon>
        <taxon>Clostridiaceae</taxon>
        <taxon>Clostridium</taxon>
    </lineage>
</organism>
<evidence type="ECO:0000313" key="2">
    <source>
        <dbReference type="EMBL" id="MDZ7544044.1"/>
    </source>
</evidence>